<evidence type="ECO:0000256" key="3">
    <source>
        <dbReference type="ARBA" id="ARBA00023125"/>
    </source>
</evidence>
<evidence type="ECO:0000256" key="1">
    <source>
        <dbReference type="ARBA" id="ARBA00023015"/>
    </source>
</evidence>
<keyword evidence="7" id="KW-0240">DNA-directed RNA polymerase</keyword>
<sequence>MYNQNNYRTFVLILTRAILKNQERKSMNKERQIPERSDEELAKEVQNENKNALEILVRKYAPLIYSLTRKNFEKNFSQDLAQDLWVKFIEHTKNYDETKNSSFAGYIKVMLYADRWTILRRHMKNIQRESANLENVEKSTYDRYENLENEETEKIIKKLELTEKQQIFLKHRRENPDAPMREIASKMGISQVAAHKMQKRIQKIFIKAGYKN</sequence>
<keyword evidence="3" id="KW-0238">DNA-binding</keyword>
<dbReference type="AlphaFoldDB" id="F2BX83"/>
<protein>
    <submittedName>
        <fullName evidence="7">DNA-directed RNA polymerase specialized sigma subunit</fullName>
        <ecNumber evidence="7">2.7.7.6</ecNumber>
    </submittedName>
</protein>
<reference evidence="7 8" key="1">
    <citation type="submission" date="2011-02" db="EMBL/GenBank/DDBJ databases">
        <authorList>
            <person name="Muzny D."/>
            <person name="Qin X."/>
            <person name="Deng J."/>
            <person name="Jiang H."/>
            <person name="Liu Y."/>
            <person name="Qu J."/>
            <person name="Song X.-Z."/>
            <person name="Zhang L."/>
            <person name="Thornton R."/>
            <person name="Coyle M."/>
            <person name="Francisco L."/>
            <person name="Jackson L."/>
            <person name="Javaid M."/>
            <person name="Korchina V."/>
            <person name="Kovar C."/>
            <person name="Mata R."/>
            <person name="Mathew T."/>
            <person name="Ngo R."/>
            <person name="Nguyen L."/>
            <person name="Nguyen N."/>
            <person name="Okwuonu G."/>
            <person name="Ongeri F."/>
            <person name="Pham C."/>
            <person name="Simmons D."/>
            <person name="Wilczek-Boney K."/>
            <person name="Hale W."/>
            <person name="Jakkamsetti A."/>
            <person name="Pham P."/>
            <person name="Ruth R."/>
            <person name="San Lucas F."/>
            <person name="Warren J."/>
            <person name="Zhang J."/>
            <person name="Zhao Z."/>
            <person name="Zhou C."/>
            <person name="Zhu D."/>
            <person name="Lee S."/>
            <person name="Bess C."/>
            <person name="Blankenburg K."/>
            <person name="Forbes L."/>
            <person name="Fu Q."/>
            <person name="Gubbala S."/>
            <person name="Hirani K."/>
            <person name="Jayaseelan J.C."/>
            <person name="Lara F."/>
            <person name="Munidasa M."/>
            <person name="Palculict T."/>
            <person name="Patil S."/>
            <person name="Pu L.-L."/>
            <person name="Saada N."/>
            <person name="Tang L."/>
            <person name="Weissenberger G."/>
            <person name="Zhu Y."/>
            <person name="Hemphill L."/>
            <person name="Shang Y."/>
            <person name="Youmans B."/>
            <person name="Ayvaz T."/>
            <person name="Ross M."/>
            <person name="Santibanez J."/>
            <person name="Aqrawi P."/>
            <person name="Gross S."/>
            <person name="Joshi V."/>
            <person name="Fowler G."/>
            <person name="Nazareth L."/>
            <person name="Reid J."/>
            <person name="Worley K."/>
            <person name="Petrosino J."/>
            <person name="Highlander S."/>
            <person name="Gibbs R."/>
        </authorList>
    </citation>
    <scope>NUCLEOTIDE SEQUENCE [LARGE SCALE GENOMIC DNA]</scope>
    <source>
        <strain evidence="7 8">DSM 19965</strain>
    </source>
</reference>
<dbReference type="GO" id="GO:0000428">
    <property type="term" value="C:DNA-directed RNA polymerase complex"/>
    <property type="evidence" value="ECO:0007669"/>
    <property type="project" value="UniProtKB-KW"/>
</dbReference>
<comment type="caution">
    <text evidence="7">The sequence shown here is derived from an EMBL/GenBank/DDBJ whole genome shotgun (WGS) entry which is preliminary data.</text>
</comment>
<keyword evidence="1" id="KW-0805">Transcription regulation</keyword>
<keyword evidence="7" id="KW-0548">Nucleotidyltransferase</keyword>
<dbReference type="HOGENOM" id="CLU_1298142_0_0_9"/>
<keyword evidence="4" id="KW-0804">Transcription</keyword>
<dbReference type="GO" id="GO:0003899">
    <property type="term" value="F:DNA-directed RNA polymerase activity"/>
    <property type="evidence" value="ECO:0007669"/>
    <property type="project" value="UniProtKB-EC"/>
</dbReference>
<dbReference type="Gene3D" id="1.10.1740.10">
    <property type="match status" value="1"/>
</dbReference>
<dbReference type="InterPro" id="IPR007627">
    <property type="entry name" value="RNA_pol_sigma70_r2"/>
</dbReference>
<accession>F2BX83</accession>
<dbReference type="EMBL" id="AFBB01000016">
    <property type="protein sequence ID" value="EGF13648.1"/>
    <property type="molecule type" value="Genomic_DNA"/>
</dbReference>
<organism evidence="7 8">
    <name type="scientific">Dialister micraerophilus DSM 19965</name>
    <dbReference type="NCBI Taxonomy" id="888062"/>
    <lineage>
        <taxon>Bacteria</taxon>
        <taxon>Bacillati</taxon>
        <taxon>Bacillota</taxon>
        <taxon>Negativicutes</taxon>
        <taxon>Veillonellales</taxon>
        <taxon>Veillonellaceae</taxon>
        <taxon>Dialister</taxon>
    </lineage>
</organism>
<dbReference type="InterPro" id="IPR013325">
    <property type="entry name" value="RNA_pol_sigma_r2"/>
</dbReference>
<evidence type="ECO:0000256" key="5">
    <source>
        <dbReference type="SAM" id="Coils"/>
    </source>
</evidence>
<keyword evidence="5" id="KW-0175">Coiled coil</keyword>
<dbReference type="GO" id="GO:0006352">
    <property type="term" value="P:DNA-templated transcription initiation"/>
    <property type="evidence" value="ECO:0007669"/>
    <property type="project" value="InterPro"/>
</dbReference>
<dbReference type="Proteomes" id="UP000003503">
    <property type="component" value="Unassembled WGS sequence"/>
</dbReference>
<evidence type="ECO:0000313" key="7">
    <source>
        <dbReference type="EMBL" id="EGF13648.1"/>
    </source>
</evidence>
<dbReference type="EC" id="2.7.7.6" evidence="7"/>
<dbReference type="SUPFAM" id="SSF88946">
    <property type="entry name" value="Sigma2 domain of RNA polymerase sigma factors"/>
    <property type="match status" value="1"/>
</dbReference>
<keyword evidence="8" id="KW-1185">Reference proteome</keyword>
<name>F2BX83_9FIRM</name>
<keyword evidence="2" id="KW-0731">Sigma factor</keyword>
<evidence type="ECO:0000313" key="8">
    <source>
        <dbReference type="Proteomes" id="UP000003503"/>
    </source>
</evidence>
<dbReference type="PANTHER" id="PTHR43133:SF8">
    <property type="entry name" value="RNA POLYMERASE SIGMA FACTOR HI_1459-RELATED"/>
    <property type="match status" value="1"/>
</dbReference>
<dbReference type="NCBIfam" id="TIGR02937">
    <property type="entry name" value="sigma70-ECF"/>
    <property type="match status" value="1"/>
</dbReference>
<evidence type="ECO:0000256" key="2">
    <source>
        <dbReference type="ARBA" id="ARBA00023082"/>
    </source>
</evidence>
<feature type="domain" description="RNA polymerase sigma-70 region 2" evidence="6">
    <location>
        <begin position="56"/>
        <end position="109"/>
    </location>
</feature>
<dbReference type="eggNOG" id="ENOG5034A1U">
    <property type="taxonomic scope" value="Bacteria"/>
</dbReference>
<dbReference type="PANTHER" id="PTHR43133">
    <property type="entry name" value="RNA POLYMERASE ECF-TYPE SIGMA FACTO"/>
    <property type="match status" value="1"/>
</dbReference>
<dbReference type="GO" id="GO:0003677">
    <property type="term" value="F:DNA binding"/>
    <property type="evidence" value="ECO:0007669"/>
    <property type="project" value="UniProtKB-KW"/>
</dbReference>
<proteinExistence type="predicted"/>
<dbReference type="InterPro" id="IPR014284">
    <property type="entry name" value="RNA_pol_sigma-70_dom"/>
</dbReference>
<evidence type="ECO:0000256" key="4">
    <source>
        <dbReference type="ARBA" id="ARBA00023163"/>
    </source>
</evidence>
<dbReference type="STRING" id="888062.HMPREF9083_0771"/>
<feature type="coiled-coil region" evidence="5">
    <location>
        <begin position="119"/>
        <end position="164"/>
    </location>
</feature>
<evidence type="ECO:0000259" key="6">
    <source>
        <dbReference type="Pfam" id="PF04542"/>
    </source>
</evidence>
<dbReference type="Pfam" id="PF04542">
    <property type="entry name" value="Sigma70_r2"/>
    <property type="match status" value="1"/>
</dbReference>
<dbReference type="InterPro" id="IPR039425">
    <property type="entry name" value="RNA_pol_sigma-70-like"/>
</dbReference>
<gene>
    <name evidence="7" type="primary">fliA</name>
    <name evidence="7" type="ORF">HMPREF9083_0771</name>
</gene>
<dbReference type="GO" id="GO:0016987">
    <property type="term" value="F:sigma factor activity"/>
    <property type="evidence" value="ECO:0007669"/>
    <property type="project" value="UniProtKB-KW"/>
</dbReference>
<keyword evidence="7" id="KW-0808">Transferase</keyword>